<evidence type="ECO:0000313" key="2">
    <source>
        <dbReference type="EMBL" id="KAK2657144.1"/>
    </source>
</evidence>
<evidence type="ECO:0000313" key="3">
    <source>
        <dbReference type="Proteomes" id="UP001280121"/>
    </source>
</evidence>
<accession>A0AAE0CN37</accession>
<comment type="caution">
    <text evidence="2">The sequence shown here is derived from an EMBL/GenBank/DDBJ whole genome shotgun (WGS) entry which is preliminary data.</text>
</comment>
<evidence type="ECO:0000256" key="1">
    <source>
        <dbReference type="SAM" id="MobiDB-lite"/>
    </source>
</evidence>
<name>A0AAE0CN37_9ROSI</name>
<proteinExistence type="predicted"/>
<dbReference type="EMBL" id="JANJYI010000003">
    <property type="protein sequence ID" value="KAK2657144.1"/>
    <property type="molecule type" value="Genomic_DNA"/>
</dbReference>
<keyword evidence="3" id="KW-1185">Reference proteome</keyword>
<sequence>MLFRYEKLQDSCFKCGRLDLGLRECLEKGGERDVKSEDSLRLSVWLRASSPPKIFGYGRGRFSDRNRGRQKGNTGNNFFFHLTGGVQETDQRSPEVPSFGERKVQRQAIGEKGRWDS</sequence>
<gene>
    <name evidence="2" type="ORF">Ddye_010196</name>
</gene>
<feature type="compositionally biased region" description="Basic and acidic residues" evidence="1">
    <location>
        <begin position="100"/>
        <end position="117"/>
    </location>
</feature>
<dbReference type="AlphaFoldDB" id="A0AAE0CN37"/>
<organism evidence="2 3">
    <name type="scientific">Dipteronia dyeriana</name>
    <dbReference type="NCBI Taxonomy" id="168575"/>
    <lineage>
        <taxon>Eukaryota</taxon>
        <taxon>Viridiplantae</taxon>
        <taxon>Streptophyta</taxon>
        <taxon>Embryophyta</taxon>
        <taxon>Tracheophyta</taxon>
        <taxon>Spermatophyta</taxon>
        <taxon>Magnoliopsida</taxon>
        <taxon>eudicotyledons</taxon>
        <taxon>Gunneridae</taxon>
        <taxon>Pentapetalae</taxon>
        <taxon>rosids</taxon>
        <taxon>malvids</taxon>
        <taxon>Sapindales</taxon>
        <taxon>Sapindaceae</taxon>
        <taxon>Hippocastanoideae</taxon>
        <taxon>Acereae</taxon>
        <taxon>Dipteronia</taxon>
    </lineage>
</organism>
<dbReference type="Proteomes" id="UP001280121">
    <property type="component" value="Unassembled WGS sequence"/>
</dbReference>
<protein>
    <submittedName>
        <fullName evidence="2">Uncharacterized protein</fullName>
    </submittedName>
</protein>
<feature type="region of interest" description="Disordered" evidence="1">
    <location>
        <begin position="88"/>
        <end position="117"/>
    </location>
</feature>
<reference evidence="2" key="1">
    <citation type="journal article" date="2023" name="Plant J.">
        <title>Genome sequences and population genomics provide insights into the demographic history, inbreeding, and mutation load of two 'living fossil' tree species of Dipteronia.</title>
        <authorList>
            <person name="Feng Y."/>
            <person name="Comes H.P."/>
            <person name="Chen J."/>
            <person name="Zhu S."/>
            <person name="Lu R."/>
            <person name="Zhang X."/>
            <person name="Li P."/>
            <person name="Qiu J."/>
            <person name="Olsen K.M."/>
            <person name="Qiu Y."/>
        </authorList>
    </citation>
    <scope>NUCLEOTIDE SEQUENCE</scope>
    <source>
        <strain evidence="2">KIB01</strain>
    </source>
</reference>